<feature type="transmembrane region" description="Helical" evidence="6">
    <location>
        <begin position="44"/>
        <end position="66"/>
    </location>
</feature>
<feature type="transmembrane region" description="Helical" evidence="6">
    <location>
        <begin position="222"/>
        <end position="244"/>
    </location>
</feature>
<dbReference type="AlphaFoldDB" id="A0A8E2F2H0"/>
<proteinExistence type="inferred from homology"/>
<evidence type="ECO:0000256" key="1">
    <source>
        <dbReference type="ARBA" id="ARBA00004141"/>
    </source>
</evidence>
<dbReference type="PANTHER" id="PTHR33048:SF157">
    <property type="entry name" value="INTEGRAL MEMBRANE PROTEIN"/>
    <property type="match status" value="1"/>
</dbReference>
<dbReference type="EMBL" id="KV749521">
    <property type="protein sequence ID" value="OCL09075.1"/>
    <property type="molecule type" value="Genomic_DNA"/>
</dbReference>
<evidence type="ECO:0000256" key="2">
    <source>
        <dbReference type="ARBA" id="ARBA00022692"/>
    </source>
</evidence>
<evidence type="ECO:0000256" key="6">
    <source>
        <dbReference type="SAM" id="Phobius"/>
    </source>
</evidence>
<keyword evidence="4 6" id="KW-0472">Membrane</keyword>
<sequence>MLMATQSPLTVVVVTVLLCALDILVVTLRFITRRKLRQSIKADDWLSLASLALILSLAATLIIGVAQHALAYPTPLTSLQTRTTITDSNDKIIITARLQYIFLVISVPTLGLIKMTFVFFYRRIFVVEKQNFSNLQNIVYTAMICTIFLWSGGFLFSFIFACKGHFTAWWASASSLITNCVNTLELLYAFAISDFITDSIIILLPLPMIWKLRLPTSRKVGVTAVFLLGIFAAAASLIRMIWVIWARHVGFNPLLDEDLLITTLLFWCMVEVTLGLLAACLPTLRGLFKPHSVDSVVRSVRSKISLRSANPSSNTSLPMKSLESCEHRSSDSIARIIPAGQSLRIMPATYTVGSAGGAPRYSTVN</sequence>
<dbReference type="Proteomes" id="UP000250140">
    <property type="component" value="Unassembled WGS sequence"/>
</dbReference>
<dbReference type="InterPro" id="IPR052337">
    <property type="entry name" value="SAT4-like"/>
</dbReference>
<accession>A0A8E2F2H0</accession>
<feature type="transmembrane region" description="Helical" evidence="6">
    <location>
        <begin position="264"/>
        <end position="284"/>
    </location>
</feature>
<evidence type="ECO:0000259" key="7">
    <source>
        <dbReference type="Pfam" id="PF20684"/>
    </source>
</evidence>
<organism evidence="8 9">
    <name type="scientific">Glonium stellatum</name>
    <dbReference type="NCBI Taxonomy" id="574774"/>
    <lineage>
        <taxon>Eukaryota</taxon>
        <taxon>Fungi</taxon>
        <taxon>Dikarya</taxon>
        <taxon>Ascomycota</taxon>
        <taxon>Pezizomycotina</taxon>
        <taxon>Dothideomycetes</taxon>
        <taxon>Pleosporomycetidae</taxon>
        <taxon>Gloniales</taxon>
        <taxon>Gloniaceae</taxon>
        <taxon>Glonium</taxon>
    </lineage>
</organism>
<feature type="transmembrane region" description="Helical" evidence="6">
    <location>
        <begin position="12"/>
        <end position="32"/>
    </location>
</feature>
<dbReference type="InterPro" id="IPR049326">
    <property type="entry name" value="Rhodopsin_dom_fungi"/>
</dbReference>
<keyword evidence="3 6" id="KW-1133">Transmembrane helix</keyword>
<comment type="subcellular location">
    <subcellularLocation>
        <location evidence="1">Membrane</location>
        <topology evidence="1">Multi-pass membrane protein</topology>
    </subcellularLocation>
</comment>
<evidence type="ECO:0000256" key="3">
    <source>
        <dbReference type="ARBA" id="ARBA00022989"/>
    </source>
</evidence>
<dbReference type="GO" id="GO:0016020">
    <property type="term" value="C:membrane"/>
    <property type="evidence" value="ECO:0007669"/>
    <property type="project" value="UniProtKB-SubCell"/>
</dbReference>
<evidence type="ECO:0000256" key="4">
    <source>
        <dbReference type="ARBA" id="ARBA00023136"/>
    </source>
</evidence>
<evidence type="ECO:0000256" key="5">
    <source>
        <dbReference type="ARBA" id="ARBA00038359"/>
    </source>
</evidence>
<feature type="domain" description="Rhodopsin" evidence="7">
    <location>
        <begin position="28"/>
        <end position="289"/>
    </location>
</feature>
<gene>
    <name evidence="8" type="ORF">AOQ84DRAFT_376166</name>
</gene>
<name>A0A8E2F2H0_9PEZI</name>
<dbReference type="PANTHER" id="PTHR33048">
    <property type="entry name" value="PTH11-LIKE INTEGRAL MEMBRANE PROTEIN (AFU_ORTHOLOGUE AFUA_5G11245)"/>
    <property type="match status" value="1"/>
</dbReference>
<evidence type="ECO:0000313" key="8">
    <source>
        <dbReference type="EMBL" id="OCL09075.1"/>
    </source>
</evidence>
<dbReference type="OrthoDB" id="5393606at2759"/>
<keyword evidence="9" id="KW-1185">Reference proteome</keyword>
<dbReference type="Pfam" id="PF20684">
    <property type="entry name" value="Fung_rhodopsin"/>
    <property type="match status" value="1"/>
</dbReference>
<reference evidence="8 9" key="1">
    <citation type="journal article" date="2016" name="Nat. Commun.">
        <title>Ectomycorrhizal ecology is imprinted in the genome of the dominant symbiotic fungus Cenococcum geophilum.</title>
        <authorList>
            <consortium name="DOE Joint Genome Institute"/>
            <person name="Peter M."/>
            <person name="Kohler A."/>
            <person name="Ohm R.A."/>
            <person name="Kuo A."/>
            <person name="Krutzmann J."/>
            <person name="Morin E."/>
            <person name="Arend M."/>
            <person name="Barry K.W."/>
            <person name="Binder M."/>
            <person name="Choi C."/>
            <person name="Clum A."/>
            <person name="Copeland A."/>
            <person name="Grisel N."/>
            <person name="Haridas S."/>
            <person name="Kipfer T."/>
            <person name="LaButti K."/>
            <person name="Lindquist E."/>
            <person name="Lipzen A."/>
            <person name="Maire R."/>
            <person name="Meier B."/>
            <person name="Mihaltcheva S."/>
            <person name="Molinier V."/>
            <person name="Murat C."/>
            <person name="Poggeler S."/>
            <person name="Quandt C.A."/>
            <person name="Sperisen C."/>
            <person name="Tritt A."/>
            <person name="Tisserant E."/>
            <person name="Crous P.W."/>
            <person name="Henrissat B."/>
            <person name="Nehls U."/>
            <person name="Egli S."/>
            <person name="Spatafora J.W."/>
            <person name="Grigoriev I.V."/>
            <person name="Martin F.M."/>
        </authorList>
    </citation>
    <scope>NUCLEOTIDE SEQUENCE [LARGE SCALE GENOMIC DNA]</scope>
    <source>
        <strain evidence="8 9">CBS 207.34</strain>
    </source>
</reference>
<comment type="similarity">
    <text evidence="5">Belongs to the SAT4 family.</text>
</comment>
<evidence type="ECO:0000313" key="9">
    <source>
        <dbReference type="Proteomes" id="UP000250140"/>
    </source>
</evidence>
<protein>
    <recommendedName>
        <fullName evidence="7">Rhodopsin domain-containing protein</fullName>
    </recommendedName>
</protein>
<feature type="transmembrane region" description="Helical" evidence="6">
    <location>
        <begin position="186"/>
        <end position="210"/>
    </location>
</feature>
<feature type="transmembrane region" description="Helical" evidence="6">
    <location>
        <begin position="100"/>
        <end position="121"/>
    </location>
</feature>
<feature type="transmembrane region" description="Helical" evidence="6">
    <location>
        <begin position="142"/>
        <end position="166"/>
    </location>
</feature>
<keyword evidence="2 6" id="KW-0812">Transmembrane</keyword>